<keyword evidence="3 5" id="KW-0863">Zinc-finger</keyword>
<keyword evidence="9" id="KW-1185">Reference proteome</keyword>
<evidence type="ECO:0000256" key="3">
    <source>
        <dbReference type="ARBA" id="ARBA00022771"/>
    </source>
</evidence>
<evidence type="ECO:0000256" key="5">
    <source>
        <dbReference type="PROSITE-ProRule" id="PRU00042"/>
    </source>
</evidence>
<dbReference type="InterPro" id="IPR036236">
    <property type="entry name" value="Znf_C2H2_sf"/>
</dbReference>
<feature type="domain" description="C2H2-type" evidence="7">
    <location>
        <begin position="242"/>
        <end position="268"/>
    </location>
</feature>
<dbReference type="RefSeq" id="XP_014566289.1">
    <property type="nucleotide sequence ID" value="XM_014710803.1"/>
</dbReference>
<keyword evidence="1" id="KW-0479">Metal-binding</keyword>
<evidence type="ECO:0000256" key="1">
    <source>
        <dbReference type="ARBA" id="ARBA00022723"/>
    </source>
</evidence>
<dbReference type="InterPro" id="IPR013087">
    <property type="entry name" value="Znf_C2H2_type"/>
</dbReference>
<reference evidence="8 9" key="1">
    <citation type="journal article" date="2011" name="J. Gen. Appl. Microbiol.">
        <title>Draft genome sequencing of the enigmatic basidiomycete Mixia osmundae.</title>
        <authorList>
            <person name="Nishida H."/>
            <person name="Nagatsuka Y."/>
            <person name="Sugiyama J."/>
        </authorList>
    </citation>
    <scope>NUCLEOTIDE SEQUENCE [LARGE SCALE GENOMIC DNA]</scope>
    <source>
        <strain evidence="9">CBS 9802 / IAM 14324 / JCM 22182 / KY 12970</strain>
    </source>
</reference>
<dbReference type="Proteomes" id="UP000009131">
    <property type="component" value="Unassembled WGS sequence"/>
</dbReference>
<comment type="caution">
    <text evidence="8">The sequence shown here is derived from an EMBL/GenBank/DDBJ whole genome shotgun (WGS) entry which is preliminary data.</text>
</comment>
<evidence type="ECO:0000313" key="8">
    <source>
        <dbReference type="EMBL" id="GAA97863.1"/>
    </source>
</evidence>
<dbReference type="HOGENOM" id="CLU_427042_0_0_1"/>
<dbReference type="EMBL" id="BABT02000146">
    <property type="protein sequence ID" value="GAA97863.1"/>
    <property type="molecule type" value="Genomic_DNA"/>
</dbReference>
<dbReference type="Gene3D" id="3.30.160.60">
    <property type="entry name" value="Classic Zinc Finger"/>
    <property type="match status" value="2"/>
</dbReference>
<feature type="region of interest" description="Disordered" evidence="6">
    <location>
        <begin position="467"/>
        <end position="490"/>
    </location>
</feature>
<evidence type="ECO:0000259" key="7">
    <source>
        <dbReference type="PROSITE" id="PS50157"/>
    </source>
</evidence>
<name>G7E4V3_MIXOS</name>
<dbReference type="OrthoDB" id="10018191at2759"/>
<sequence length="641" mass="71091">MPRYRPTLCLATNAPPRNTLGQRLDPELAPTYDRTTFVSTPRAKPKTLRQALLWSAERRRKRLEQEQTRGTRSPDEQLAAKASKQPRQRIGRAPLAVALQDTSARTLNVIESSTGRKKDKTRSQVHQHSDQTGPLRRLRSQRVRIVAPYPTRRSARISIRRARSQVYPACLGPDPLSEQQDFLGQAQSTKEKLVAESATKSLAPTQTRVTRSTTLAKRKQFEAEQIRDVLQPHKQSIEASMFACWCGNKFARLEHLARHERVHTGAKPFSCHCGQLFSRLDNARQHALQRHADQIVLNDKMMEENKEIHSQLRLAKEEANRQNKLIRQGEMQSPIRSRVYHPSPSPDVSMSMPNTPIIQAKRYTTSSPVRSASQYSDYKCSNFIDSDSDSPFFHHLGTPSTPSQAQTLYNRPHSSSGRSQGRPCSSDGRPRSSSSSSSRITLPSISSLIISANGDMQRRGRGLLISDIGRGAPYRSRSQGSPSSEGHRFQTYRPHRYERGIGRFAEGYLSPTALRSASPARADIGRASRCSPLIQPGVFEQANSTQLAQDLPCFSSHSDSMDRDENMHDGYLGPPALIDSISAASSSVATPSPVAQQDCFDKSQLEHARDTSVDGLAAAAAIVALSGDTHLPASLRVILSS</sequence>
<evidence type="ECO:0000313" key="9">
    <source>
        <dbReference type="Proteomes" id="UP000009131"/>
    </source>
</evidence>
<organism evidence="8 9">
    <name type="scientific">Mixia osmundae (strain CBS 9802 / IAM 14324 / JCM 22182 / KY 12970)</name>
    <dbReference type="NCBI Taxonomy" id="764103"/>
    <lineage>
        <taxon>Eukaryota</taxon>
        <taxon>Fungi</taxon>
        <taxon>Dikarya</taxon>
        <taxon>Basidiomycota</taxon>
        <taxon>Pucciniomycotina</taxon>
        <taxon>Mixiomycetes</taxon>
        <taxon>Mixiales</taxon>
        <taxon>Mixiaceae</taxon>
        <taxon>Mixia</taxon>
    </lineage>
</organism>
<feature type="region of interest" description="Disordered" evidence="6">
    <location>
        <begin position="108"/>
        <end position="136"/>
    </location>
</feature>
<feature type="compositionally biased region" description="Low complexity" evidence="6">
    <location>
        <begin position="422"/>
        <end position="440"/>
    </location>
</feature>
<gene>
    <name evidence="8" type="primary">Mo04543</name>
    <name evidence="8" type="ORF">E5Q_04543</name>
</gene>
<reference evidence="8 9" key="2">
    <citation type="journal article" date="2012" name="Open Biol.">
        <title>Characteristics of nucleosomes and linker DNA regions on the genome of the basidiomycete Mixia osmundae revealed by mono- and dinucleosome mapping.</title>
        <authorList>
            <person name="Nishida H."/>
            <person name="Kondo S."/>
            <person name="Matsumoto T."/>
            <person name="Suzuki Y."/>
            <person name="Yoshikawa H."/>
            <person name="Taylor T.D."/>
            <person name="Sugiyama J."/>
        </authorList>
    </citation>
    <scope>NUCLEOTIDE SEQUENCE [LARGE SCALE GENOMIC DNA]</scope>
    <source>
        <strain evidence="9">CBS 9802 / IAM 14324 / JCM 22182 / KY 12970</strain>
    </source>
</reference>
<dbReference type="InParanoid" id="G7E4V3"/>
<feature type="compositionally biased region" description="Basic and acidic residues" evidence="6">
    <location>
        <begin position="63"/>
        <end position="75"/>
    </location>
</feature>
<evidence type="ECO:0000256" key="2">
    <source>
        <dbReference type="ARBA" id="ARBA00022737"/>
    </source>
</evidence>
<dbReference type="GO" id="GO:0008270">
    <property type="term" value="F:zinc ion binding"/>
    <property type="evidence" value="ECO:0007669"/>
    <property type="project" value="UniProtKB-KW"/>
</dbReference>
<protein>
    <recommendedName>
        <fullName evidence="7">C2H2-type domain-containing protein</fullName>
    </recommendedName>
</protein>
<feature type="region of interest" description="Disordered" evidence="6">
    <location>
        <begin position="394"/>
        <end position="440"/>
    </location>
</feature>
<keyword evidence="4" id="KW-0862">Zinc</keyword>
<feature type="compositionally biased region" description="Polar residues" evidence="6">
    <location>
        <begin position="398"/>
        <end position="419"/>
    </location>
</feature>
<dbReference type="AlphaFoldDB" id="G7E4V3"/>
<evidence type="ECO:0000256" key="4">
    <source>
        <dbReference type="ARBA" id="ARBA00022833"/>
    </source>
</evidence>
<dbReference type="SUPFAM" id="SSF57667">
    <property type="entry name" value="beta-beta-alpha zinc fingers"/>
    <property type="match status" value="1"/>
</dbReference>
<dbReference type="PANTHER" id="PTHR24379:SF121">
    <property type="entry name" value="C2H2-TYPE DOMAIN-CONTAINING PROTEIN"/>
    <property type="match status" value="1"/>
</dbReference>
<keyword evidence="2" id="KW-0677">Repeat</keyword>
<accession>G7E4V3</accession>
<dbReference type="eggNOG" id="KOG1721">
    <property type="taxonomic scope" value="Eukaryota"/>
</dbReference>
<dbReference type="PROSITE" id="PS50157">
    <property type="entry name" value="ZINC_FINGER_C2H2_2"/>
    <property type="match status" value="1"/>
</dbReference>
<proteinExistence type="predicted"/>
<evidence type="ECO:0000256" key="6">
    <source>
        <dbReference type="SAM" id="MobiDB-lite"/>
    </source>
</evidence>
<dbReference type="PANTHER" id="PTHR24379">
    <property type="entry name" value="KRAB AND ZINC FINGER DOMAIN-CONTAINING"/>
    <property type="match status" value="1"/>
</dbReference>
<feature type="compositionally biased region" description="Basic residues" evidence="6">
    <location>
        <begin position="115"/>
        <end position="125"/>
    </location>
</feature>
<dbReference type="STRING" id="764103.G7E4V3"/>
<feature type="region of interest" description="Disordered" evidence="6">
    <location>
        <begin position="61"/>
        <end position="89"/>
    </location>
</feature>